<gene>
    <name evidence="2" type="ORF">GQ43DRAFT_434928</name>
</gene>
<comment type="caution">
    <text evidence="2">The sequence shown here is derived from an EMBL/GenBank/DDBJ whole genome shotgun (WGS) entry which is preliminary data.</text>
</comment>
<name>A0A9P4MV60_9PLEO</name>
<sequence>MKRDQERFGMYISNDFTGYGLQEVIENQLAEIRYLMDKKPEPPAVDLWVHFSAIAHWLASNELALWMMIDDSERWKDTIFPYAMALVLDFLVDCLSMRGDNISYISQYREGFWPWKIVHYLRIHNIKLVGVYRIEKRGVEKYDDGRMASHWKKKEAIDRWGLKTMIIQDRRQLGGEKYDITKYPAEWRKKHHHDEKDPLSPRNPLVKFPEFEDEDFDEH</sequence>
<protein>
    <submittedName>
        <fullName evidence="2">Uncharacterized protein</fullName>
    </submittedName>
</protein>
<dbReference type="AlphaFoldDB" id="A0A9P4MV60"/>
<evidence type="ECO:0000313" key="2">
    <source>
        <dbReference type="EMBL" id="KAF2197690.1"/>
    </source>
</evidence>
<dbReference type="OrthoDB" id="3705825at2759"/>
<evidence type="ECO:0000256" key="1">
    <source>
        <dbReference type="SAM" id="MobiDB-lite"/>
    </source>
</evidence>
<organism evidence="2 3">
    <name type="scientific">Delitschia confertaspora ATCC 74209</name>
    <dbReference type="NCBI Taxonomy" id="1513339"/>
    <lineage>
        <taxon>Eukaryota</taxon>
        <taxon>Fungi</taxon>
        <taxon>Dikarya</taxon>
        <taxon>Ascomycota</taxon>
        <taxon>Pezizomycotina</taxon>
        <taxon>Dothideomycetes</taxon>
        <taxon>Pleosporomycetidae</taxon>
        <taxon>Pleosporales</taxon>
        <taxon>Delitschiaceae</taxon>
        <taxon>Delitschia</taxon>
    </lineage>
</organism>
<evidence type="ECO:0000313" key="3">
    <source>
        <dbReference type="Proteomes" id="UP000799536"/>
    </source>
</evidence>
<keyword evidence="3" id="KW-1185">Reference proteome</keyword>
<accession>A0A9P4MV60</accession>
<dbReference type="Proteomes" id="UP000799536">
    <property type="component" value="Unassembled WGS sequence"/>
</dbReference>
<reference evidence="2" key="1">
    <citation type="journal article" date="2020" name="Stud. Mycol.">
        <title>101 Dothideomycetes genomes: a test case for predicting lifestyles and emergence of pathogens.</title>
        <authorList>
            <person name="Haridas S."/>
            <person name="Albert R."/>
            <person name="Binder M."/>
            <person name="Bloem J."/>
            <person name="Labutti K."/>
            <person name="Salamov A."/>
            <person name="Andreopoulos B."/>
            <person name="Baker S."/>
            <person name="Barry K."/>
            <person name="Bills G."/>
            <person name="Bluhm B."/>
            <person name="Cannon C."/>
            <person name="Castanera R."/>
            <person name="Culley D."/>
            <person name="Daum C."/>
            <person name="Ezra D."/>
            <person name="Gonzalez J."/>
            <person name="Henrissat B."/>
            <person name="Kuo A."/>
            <person name="Liang C."/>
            <person name="Lipzen A."/>
            <person name="Lutzoni F."/>
            <person name="Magnuson J."/>
            <person name="Mondo S."/>
            <person name="Nolan M."/>
            <person name="Ohm R."/>
            <person name="Pangilinan J."/>
            <person name="Park H.-J."/>
            <person name="Ramirez L."/>
            <person name="Alfaro M."/>
            <person name="Sun H."/>
            <person name="Tritt A."/>
            <person name="Yoshinaga Y."/>
            <person name="Zwiers L.-H."/>
            <person name="Turgeon B."/>
            <person name="Goodwin S."/>
            <person name="Spatafora J."/>
            <person name="Crous P."/>
            <person name="Grigoriev I."/>
        </authorList>
    </citation>
    <scope>NUCLEOTIDE SEQUENCE</scope>
    <source>
        <strain evidence="2">ATCC 74209</strain>
    </source>
</reference>
<proteinExistence type="predicted"/>
<feature type="region of interest" description="Disordered" evidence="1">
    <location>
        <begin position="189"/>
        <end position="219"/>
    </location>
</feature>
<dbReference type="EMBL" id="ML994208">
    <property type="protein sequence ID" value="KAF2197690.1"/>
    <property type="molecule type" value="Genomic_DNA"/>
</dbReference>